<dbReference type="AlphaFoldDB" id="A0A9N9GFP8"/>
<dbReference type="OrthoDB" id="10468839at2759"/>
<feature type="region of interest" description="Disordered" evidence="1">
    <location>
        <begin position="80"/>
        <end position="124"/>
    </location>
</feature>
<evidence type="ECO:0000313" key="3">
    <source>
        <dbReference type="Proteomes" id="UP000789508"/>
    </source>
</evidence>
<gene>
    <name evidence="2" type="ORF">ALEPTO_LOCUS8044</name>
</gene>
<name>A0A9N9GFP8_9GLOM</name>
<feature type="region of interest" description="Disordered" evidence="1">
    <location>
        <begin position="159"/>
        <end position="179"/>
    </location>
</feature>
<dbReference type="CDD" id="cd16449">
    <property type="entry name" value="RING-HC"/>
    <property type="match status" value="1"/>
</dbReference>
<sequence length="324" mass="37425">MIRSFDNDDHQNRFLSVIYDIPAFTQAKMAQPYRIQDSRIGKRIQPQSIQDNNTGVARNRFSRRGDRILRKNSGRRDVISFSVEEAGETSMNSNESTPTVIESSDSEKEQIQPEHSNNPPQNYTQNFVQPIYIDIVDDGETSMNNRESALSIEVIELSDSEEQVQPENSNNSSSQNDTQNAIERIYIDLVDDNEENEENEGQTEIIYISDEEEELDYDNMELNIMENQAEIRRRIHLYGQIRPQTEEEREYSPSPREGFTTDLDKDTIVICSRCNHGMENGMCALYCGHVVCGDCGTLYEKDRISFCRVCKEYTAKDEVTRLFF</sequence>
<reference evidence="2" key="1">
    <citation type="submission" date="2021-06" db="EMBL/GenBank/DDBJ databases">
        <authorList>
            <person name="Kallberg Y."/>
            <person name="Tangrot J."/>
            <person name="Rosling A."/>
        </authorList>
    </citation>
    <scope>NUCLEOTIDE SEQUENCE</scope>
    <source>
        <strain evidence="2">FL130A</strain>
    </source>
</reference>
<feature type="compositionally biased region" description="Polar residues" evidence="1">
    <location>
        <begin position="113"/>
        <end position="124"/>
    </location>
</feature>
<evidence type="ECO:0000313" key="2">
    <source>
        <dbReference type="EMBL" id="CAG8598761.1"/>
    </source>
</evidence>
<evidence type="ECO:0000256" key="1">
    <source>
        <dbReference type="SAM" id="MobiDB-lite"/>
    </source>
</evidence>
<organism evidence="2 3">
    <name type="scientific">Ambispora leptoticha</name>
    <dbReference type="NCBI Taxonomy" id="144679"/>
    <lineage>
        <taxon>Eukaryota</taxon>
        <taxon>Fungi</taxon>
        <taxon>Fungi incertae sedis</taxon>
        <taxon>Mucoromycota</taxon>
        <taxon>Glomeromycotina</taxon>
        <taxon>Glomeromycetes</taxon>
        <taxon>Archaeosporales</taxon>
        <taxon>Ambisporaceae</taxon>
        <taxon>Ambispora</taxon>
    </lineage>
</organism>
<proteinExistence type="predicted"/>
<accession>A0A9N9GFP8</accession>
<feature type="compositionally biased region" description="Polar residues" evidence="1">
    <location>
        <begin position="89"/>
        <end position="103"/>
    </location>
</feature>
<dbReference type="EMBL" id="CAJVPS010004075">
    <property type="protein sequence ID" value="CAG8598761.1"/>
    <property type="molecule type" value="Genomic_DNA"/>
</dbReference>
<feature type="compositionally biased region" description="Low complexity" evidence="1">
    <location>
        <begin position="165"/>
        <end position="179"/>
    </location>
</feature>
<protein>
    <submittedName>
        <fullName evidence="2">12583_t:CDS:1</fullName>
    </submittedName>
</protein>
<keyword evidence="3" id="KW-1185">Reference proteome</keyword>
<dbReference type="Proteomes" id="UP000789508">
    <property type="component" value="Unassembled WGS sequence"/>
</dbReference>
<comment type="caution">
    <text evidence="2">The sequence shown here is derived from an EMBL/GenBank/DDBJ whole genome shotgun (WGS) entry which is preliminary data.</text>
</comment>